<organism evidence="2">
    <name type="scientific">Roseihalotalea indica</name>
    <dbReference type="NCBI Taxonomy" id="2867963"/>
    <lineage>
        <taxon>Bacteria</taxon>
        <taxon>Pseudomonadati</taxon>
        <taxon>Bacteroidota</taxon>
        <taxon>Cytophagia</taxon>
        <taxon>Cytophagales</taxon>
        <taxon>Catalimonadaceae</taxon>
        <taxon>Roseihalotalea</taxon>
    </lineage>
</organism>
<dbReference type="EMBL" id="CP120682">
    <property type="protein sequence ID" value="WKN35169.1"/>
    <property type="molecule type" value="Genomic_DNA"/>
</dbReference>
<reference evidence="2" key="2">
    <citation type="journal article" date="2024" name="Antonie Van Leeuwenhoek">
        <title>Roseihalotalea indica gen. nov., sp. nov., a halophilic Bacteroidetes from mesopelagic Southwest Indian Ocean with higher carbohydrate metabolic potential.</title>
        <authorList>
            <person name="Chen B."/>
            <person name="Zhang M."/>
            <person name="Lin D."/>
            <person name="Ye J."/>
            <person name="Tang K."/>
        </authorList>
    </citation>
    <scope>NUCLEOTIDE SEQUENCE</scope>
    <source>
        <strain evidence="2">TK19036</strain>
    </source>
</reference>
<dbReference type="AlphaFoldDB" id="A0AA49JF71"/>
<evidence type="ECO:0000313" key="2">
    <source>
        <dbReference type="EMBL" id="WKN35169.1"/>
    </source>
</evidence>
<reference evidence="2" key="1">
    <citation type="journal article" date="2023" name="Comput. Struct. Biotechnol. J.">
        <title>Discovery of a novel marine Bacteroidetes with a rich repertoire of carbohydrate-active enzymes.</title>
        <authorList>
            <person name="Chen B."/>
            <person name="Liu G."/>
            <person name="Chen Q."/>
            <person name="Wang H."/>
            <person name="Liu L."/>
            <person name="Tang K."/>
        </authorList>
    </citation>
    <scope>NUCLEOTIDE SEQUENCE</scope>
    <source>
        <strain evidence="2">TK19036</strain>
    </source>
</reference>
<feature type="region of interest" description="Disordered" evidence="1">
    <location>
        <begin position="42"/>
        <end position="65"/>
    </location>
</feature>
<feature type="compositionally biased region" description="Polar residues" evidence="1">
    <location>
        <begin position="45"/>
        <end position="57"/>
    </location>
</feature>
<sequence>MHRMVGYCPQPKCTHHATAVKREISMGENSLFSDDDVTAEASPLFSLNGSTETGVSTRSRHDRKR</sequence>
<gene>
    <name evidence="2" type="ORF">K4G66_22590</name>
</gene>
<evidence type="ECO:0000256" key="1">
    <source>
        <dbReference type="SAM" id="MobiDB-lite"/>
    </source>
</evidence>
<protein>
    <submittedName>
        <fullName evidence="2">Uncharacterized protein</fullName>
    </submittedName>
</protein>
<proteinExistence type="predicted"/>
<accession>A0AA49JF71</accession>
<name>A0AA49JF71_9BACT</name>